<dbReference type="SUPFAM" id="SSF50998">
    <property type="entry name" value="Quinoprotein alcohol dehydrogenase-like"/>
    <property type="match status" value="1"/>
</dbReference>
<organism evidence="3 4">
    <name type="scientific">Parahaliea maris</name>
    <dbReference type="NCBI Taxonomy" id="2716870"/>
    <lineage>
        <taxon>Bacteria</taxon>
        <taxon>Pseudomonadati</taxon>
        <taxon>Pseudomonadota</taxon>
        <taxon>Gammaproteobacteria</taxon>
        <taxon>Cellvibrionales</taxon>
        <taxon>Halieaceae</taxon>
        <taxon>Parahaliea</taxon>
    </lineage>
</organism>
<dbReference type="InterPro" id="IPR011047">
    <property type="entry name" value="Quinoprotein_ADH-like_sf"/>
</dbReference>
<dbReference type="EMBL" id="VRZA01000006">
    <property type="protein sequence ID" value="TXS91274.1"/>
    <property type="molecule type" value="Genomic_DNA"/>
</dbReference>
<evidence type="ECO:0000256" key="1">
    <source>
        <dbReference type="SAM" id="SignalP"/>
    </source>
</evidence>
<comment type="caution">
    <text evidence="3">The sequence shown here is derived from an EMBL/GenBank/DDBJ whole genome shotgun (WGS) entry which is preliminary data.</text>
</comment>
<feature type="chain" id="PRO_5023024943" evidence="1">
    <location>
        <begin position="32"/>
        <end position="524"/>
    </location>
</feature>
<dbReference type="InterPro" id="IPR002372">
    <property type="entry name" value="PQQ_rpt_dom"/>
</dbReference>
<evidence type="ECO:0000313" key="3">
    <source>
        <dbReference type="EMBL" id="TXS91274.1"/>
    </source>
</evidence>
<evidence type="ECO:0000313" key="4">
    <source>
        <dbReference type="Proteomes" id="UP000321039"/>
    </source>
</evidence>
<dbReference type="AlphaFoldDB" id="A0A5C8ZU11"/>
<name>A0A5C8ZU11_9GAMM</name>
<keyword evidence="4" id="KW-1185">Reference proteome</keyword>
<dbReference type="Proteomes" id="UP000321039">
    <property type="component" value="Unassembled WGS sequence"/>
</dbReference>
<dbReference type="Pfam" id="PF13360">
    <property type="entry name" value="PQQ_2"/>
    <property type="match status" value="1"/>
</dbReference>
<evidence type="ECO:0000259" key="2">
    <source>
        <dbReference type="Pfam" id="PF13360"/>
    </source>
</evidence>
<dbReference type="RefSeq" id="WP_148069508.1">
    <property type="nucleotide sequence ID" value="NZ_VRZA01000006.1"/>
</dbReference>
<feature type="domain" description="Pyrrolo-quinoline quinone repeat" evidence="2">
    <location>
        <begin position="319"/>
        <end position="458"/>
    </location>
</feature>
<keyword evidence="1" id="KW-0732">Signal</keyword>
<feature type="signal peptide" evidence="1">
    <location>
        <begin position="1"/>
        <end position="31"/>
    </location>
</feature>
<dbReference type="InterPro" id="IPR015943">
    <property type="entry name" value="WD40/YVTN_repeat-like_dom_sf"/>
</dbReference>
<dbReference type="InterPro" id="IPR018391">
    <property type="entry name" value="PQQ_b-propeller_rpt"/>
</dbReference>
<sequence length="524" mass="54346">MSARVTKWLGNPVVISAVSLVVLISSTSSVAGNNYSPGGWPTLHKDAGNRRSSSAAVTGRDYNHWTALAGASVLTAPVTSPDGQQLYLTTGLPRGHANLHAVSIDGSVIWESSPWTDADQGVDPCAILSSPIVDSNGDIYISDCNQLFAFASDGTRKWVTPLPALQEGDWVAAGDHPVNAFTTAAFTADGDVMGVTNFGDVVITDRDVGAILNAPFRLPAVLAPYASKHRLPDSLLSDGLMDPAFREWAWQVIFAGNMRSANTPAVSSDGRIFVVGSSNESGIGALFALDVDSSVQPYEVSVAFSTRIGIGSGSSPALSPSEQQVYVSDEEGWLYAIDSDSGKVDWKVKTAAAAGAAAVGPDGTVYALQEHPAPAVIAVSPRGEILWESDASPLLRDLPGSLILGDPVAVANGNPAVAANAILVPVLYGYALPFTAINLPFRSTVIALDPRTGKATGELVDLADDSSGITAVLPDGTLVNSLGSTITSAISPLRPISNLLLPEPFSLLEPRGGVQVSVPADNSP</sequence>
<dbReference type="PANTHER" id="PTHR34512:SF30">
    <property type="entry name" value="OUTER MEMBRANE PROTEIN ASSEMBLY FACTOR BAMB"/>
    <property type="match status" value="1"/>
</dbReference>
<dbReference type="SMART" id="SM00564">
    <property type="entry name" value="PQQ"/>
    <property type="match status" value="5"/>
</dbReference>
<dbReference type="Gene3D" id="2.130.10.10">
    <property type="entry name" value="YVTN repeat-like/Quinoprotein amine dehydrogenase"/>
    <property type="match status" value="2"/>
</dbReference>
<gene>
    <name evidence="3" type="ORF">FV139_16180</name>
</gene>
<accession>A0A5C8ZU11</accession>
<protein>
    <submittedName>
        <fullName evidence="3">PQQ-binding-like beta-propeller repeat protein</fullName>
    </submittedName>
</protein>
<proteinExistence type="predicted"/>
<reference evidence="3 4" key="1">
    <citation type="submission" date="2019-08" db="EMBL/GenBank/DDBJ databases">
        <title>Parahaliea maris sp. nov., isolated from the surface seawater.</title>
        <authorList>
            <person name="Liu Y."/>
        </authorList>
    </citation>
    <scope>NUCLEOTIDE SEQUENCE [LARGE SCALE GENOMIC DNA]</scope>
    <source>
        <strain evidence="3 4">HSLHS9</strain>
    </source>
</reference>
<dbReference type="PANTHER" id="PTHR34512">
    <property type="entry name" value="CELL SURFACE PROTEIN"/>
    <property type="match status" value="1"/>
</dbReference>